<evidence type="ECO:0000313" key="10">
    <source>
        <dbReference type="EMBL" id="PHT27822.1"/>
    </source>
</evidence>
<evidence type="ECO:0000256" key="6">
    <source>
        <dbReference type="ARBA" id="ARBA00056384"/>
    </source>
</evidence>
<comment type="function">
    <text evidence="6">Binds the phosphorylated C-terminal domain (CTD) of the largest subunit of RNA polymerase II and functions as a scaffold for RNA processing machineries. May be involved in pre-mRNA splicing.</text>
</comment>
<dbReference type="GO" id="GO:0005685">
    <property type="term" value="C:U1 snRNP"/>
    <property type="evidence" value="ECO:0007669"/>
    <property type="project" value="TreeGrafter"/>
</dbReference>
<gene>
    <name evidence="10" type="ORF">CQW23_32567</name>
</gene>
<keyword evidence="11" id="KW-1185">Reference proteome</keyword>
<dbReference type="InterPro" id="IPR036517">
    <property type="entry name" value="FF_domain_sf"/>
</dbReference>
<accession>A0A2G2V4A8</accession>
<dbReference type="GO" id="GO:0003723">
    <property type="term" value="F:RNA binding"/>
    <property type="evidence" value="ECO:0007669"/>
    <property type="project" value="TreeGrafter"/>
</dbReference>
<dbReference type="SUPFAM" id="SSF81698">
    <property type="entry name" value="FF domain"/>
    <property type="match status" value="1"/>
</dbReference>
<keyword evidence="4" id="KW-0508">mRNA splicing</keyword>
<reference evidence="11" key="2">
    <citation type="journal article" date="2017" name="J. Anim. Genet.">
        <title>Multiple reference genome sequences of hot pepper reveal the massive evolution of plant disease resistance genes by retroduplication.</title>
        <authorList>
            <person name="Kim S."/>
            <person name="Park J."/>
            <person name="Yeom S.-I."/>
            <person name="Kim Y.-M."/>
            <person name="Seo E."/>
            <person name="Kim K.-T."/>
            <person name="Kim M.-S."/>
            <person name="Lee J.M."/>
            <person name="Cheong K."/>
            <person name="Shin H.-S."/>
            <person name="Kim S.-B."/>
            <person name="Han K."/>
            <person name="Lee J."/>
            <person name="Park M."/>
            <person name="Lee H.-A."/>
            <person name="Lee H.-Y."/>
            <person name="Lee Y."/>
            <person name="Oh S."/>
            <person name="Lee J.H."/>
            <person name="Choi E."/>
            <person name="Choi E."/>
            <person name="Lee S.E."/>
            <person name="Jeon J."/>
            <person name="Kim H."/>
            <person name="Choi G."/>
            <person name="Song H."/>
            <person name="Lee J."/>
            <person name="Lee S.-C."/>
            <person name="Kwon J.-K."/>
            <person name="Lee H.-Y."/>
            <person name="Koo N."/>
            <person name="Hong Y."/>
            <person name="Kim R.W."/>
            <person name="Kang W.-H."/>
            <person name="Huh J.H."/>
            <person name="Kang B.-C."/>
            <person name="Yang T.-J."/>
            <person name="Lee Y.-H."/>
            <person name="Bennetzen J.L."/>
            <person name="Choi D."/>
        </authorList>
    </citation>
    <scope>NUCLEOTIDE SEQUENCE [LARGE SCALE GENOMIC DNA]</scope>
    <source>
        <strain evidence="11">cv. PBC81</strain>
    </source>
</reference>
<evidence type="ECO:0000256" key="7">
    <source>
        <dbReference type="ARBA" id="ARBA00061317"/>
    </source>
</evidence>
<dbReference type="Gene3D" id="2.20.70.10">
    <property type="match status" value="1"/>
</dbReference>
<dbReference type="STRING" id="33114.A0A2G2V4A8"/>
<organism evidence="10 11">
    <name type="scientific">Capsicum baccatum</name>
    <name type="common">Peruvian pepper</name>
    <dbReference type="NCBI Taxonomy" id="33114"/>
    <lineage>
        <taxon>Eukaryota</taxon>
        <taxon>Viridiplantae</taxon>
        <taxon>Streptophyta</taxon>
        <taxon>Embryophyta</taxon>
        <taxon>Tracheophyta</taxon>
        <taxon>Spermatophyta</taxon>
        <taxon>Magnoliopsida</taxon>
        <taxon>eudicotyledons</taxon>
        <taxon>Gunneridae</taxon>
        <taxon>Pentapetalae</taxon>
        <taxon>asterids</taxon>
        <taxon>lamiids</taxon>
        <taxon>Solanales</taxon>
        <taxon>Solanaceae</taxon>
        <taxon>Solanoideae</taxon>
        <taxon>Capsiceae</taxon>
        <taxon>Capsicum</taxon>
    </lineage>
</organism>
<dbReference type="OrthoDB" id="187617at2759"/>
<comment type="subunit">
    <text evidence="8">Interacts (via the WW domains) with the phosphorylated C-terminal domain of NRPB1 (via CTD domain).</text>
</comment>
<dbReference type="PANTHER" id="PTHR11864">
    <property type="entry name" value="PRE-MRNA-PROCESSING PROTEIN PRP40"/>
    <property type="match status" value="1"/>
</dbReference>
<dbReference type="EMBL" id="MLFT02000307">
    <property type="protein sequence ID" value="PHT27822.1"/>
    <property type="molecule type" value="Genomic_DNA"/>
</dbReference>
<dbReference type="AlphaFoldDB" id="A0A2G2V4A8"/>
<evidence type="ECO:0000256" key="4">
    <source>
        <dbReference type="ARBA" id="ARBA00023187"/>
    </source>
</evidence>
<dbReference type="PROSITE" id="PS51676">
    <property type="entry name" value="FF"/>
    <property type="match status" value="1"/>
</dbReference>
<evidence type="ECO:0000259" key="9">
    <source>
        <dbReference type="PROSITE" id="PS51676"/>
    </source>
</evidence>
<dbReference type="FunFam" id="1.10.10.440:FF:000013">
    <property type="entry name" value="pre-mRNA-processing protein 40A isoform X1"/>
    <property type="match status" value="1"/>
</dbReference>
<sequence length="257" mass="29025">MVWNTHHDQGHGLGCDKLGIKARFMVPGYYYNKVTRTSKWRMPDEVKGIFETNTTQDAVVYGDGFSLENKENVKKDVAITKIGGAAPSVEKTVELGPLVYEIKAEAKSAFKTLLESTNIRSDYTWDQAMRPVINDRRYGALKSLCERKQAFNEALVHLIPIYYDGIVLSSLCGKGKNNFTDLSKPHGHSKKVYPKKSGRVSSRDLSVPVLIRTIRRLTKEKVQMASKVSSMLRNQVVERVSAKEHITGRARYTNMKI</sequence>
<dbReference type="Proteomes" id="UP000224567">
    <property type="component" value="Unassembled WGS sequence"/>
</dbReference>
<comment type="subcellular location">
    <subcellularLocation>
        <location evidence="1">Nucleus</location>
    </subcellularLocation>
</comment>
<dbReference type="GO" id="GO:0071004">
    <property type="term" value="C:U2-type prespliceosome"/>
    <property type="evidence" value="ECO:0007669"/>
    <property type="project" value="TreeGrafter"/>
</dbReference>
<evidence type="ECO:0000256" key="2">
    <source>
        <dbReference type="ARBA" id="ARBA00022664"/>
    </source>
</evidence>
<reference evidence="10 11" key="1">
    <citation type="journal article" date="2017" name="Genome Biol.">
        <title>New reference genome sequences of hot pepper reveal the massive evolution of plant disease-resistance genes by retroduplication.</title>
        <authorList>
            <person name="Kim S."/>
            <person name="Park J."/>
            <person name="Yeom S.I."/>
            <person name="Kim Y.M."/>
            <person name="Seo E."/>
            <person name="Kim K.T."/>
            <person name="Kim M.S."/>
            <person name="Lee J.M."/>
            <person name="Cheong K."/>
            <person name="Shin H.S."/>
            <person name="Kim S.B."/>
            <person name="Han K."/>
            <person name="Lee J."/>
            <person name="Park M."/>
            <person name="Lee H.A."/>
            <person name="Lee H.Y."/>
            <person name="Lee Y."/>
            <person name="Oh S."/>
            <person name="Lee J.H."/>
            <person name="Choi E."/>
            <person name="Choi E."/>
            <person name="Lee S.E."/>
            <person name="Jeon J."/>
            <person name="Kim H."/>
            <person name="Choi G."/>
            <person name="Song H."/>
            <person name="Lee J."/>
            <person name="Lee S.C."/>
            <person name="Kwon J.K."/>
            <person name="Lee H.Y."/>
            <person name="Koo N."/>
            <person name="Hong Y."/>
            <person name="Kim R.W."/>
            <person name="Kang W.H."/>
            <person name="Huh J.H."/>
            <person name="Kang B.C."/>
            <person name="Yang T.J."/>
            <person name="Lee Y.H."/>
            <person name="Bennetzen J.L."/>
            <person name="Choi D."/>
        </authorList>
    </citation>
    <scope>NUCLEOTIDE SEQUENCE [LARGE SCALE GENOMIC DNA]</scope>
    <source>
        <strain evidence="11">cv. PBC81</strain>
    </source>
</reference>
<evidence type="ECO:0000256" key="8">
    <source>
        <dbReference type="ARBA" id="ARBA00064817"/>
    </source>
</evidence>
<evidence type="ECO:0000256" key="5">
    <source>
        <dbReference type="ARBA" id="ARBA00023242"/>
    </source>
</evidence>
<name>A0A2G2V4A8_CAPBA</name>
<proteinExistence type="inferred from homology"/>
<evidence type="ECO:0000256" key="1">
    <source>
        <dbReference type="ARBA" id="ARBA00004123"/>
    </source>
</evidence>
<evidence type="ECO:0000313" key="11">
    <source>
        <dbReference type="Proteomes" id="UP000224567"/>
    </source>
</evidence>
<dbReference type="PANTHER" id="PTHR11864:SF0">
    <property type="entry name" value="PRP40 PRE-MRNA PROCESSING FACTOR 40 HOMOLOG A (YEAST)"/>
    <property type="match status" value="1"/>
</dbReference>
<keyword evidence="5" id="KW-0539">Nucleus</keyword>
<dbReference type="Pfam" id="PF01846">
    <property type="entry name" value="FF"/>
    <property type="match status" value="1"/>
</dbReference>
<dbReference type="Gene3D" id="1.10.10.440">
    <property type="entry name" value="FF domain"/>
    <property type="match status" value="1"/>
</dbReference>
<evidence type="ECO:0000256" key="3">
    <source>
        <dbReference type="ARBA" id="ARBA00022737"/>
    </source>
</evidence>
<keyword evidence="2" id="KW-0507">mRNA processing</keyword>
<dbReference type="InterPro" id="IPR039726">
    <property type="entry name" value="Prp40-like"/>
</dbReference>
<dbReference type="GO" id="GO:0045292">
    <property type="term" value="P:mRNA cis splicing, via spliceosome"/>
    <property type="evidence" value="ECO:0007669"/>
    <property type="project" value="InterPro"/>
</dbReference>
<dbReference type="GO" id="GO:0070063">
    <property type="term" value="F:RNA polymerase binding"/>
    <property type="evidence" value="ECO:0007669"/>
    <property type="project" value="UniProtKB-ARBA"/>
</dbReference>
<comment type="similarity">
    <text evidence="7">Belongs to the PRPF40 family.</text>
</comment>
<feature type="domain" description="FF" evidence="9">
    <location>
        <begin position="103"/>
        <end position="157"/>
    </location>
</feature>
<dbReference type="InterPro" id="IPR002713">
    <property type="entry name" value="FF_domain"/>
</dbReference>
<keyword evidence="3" id="KW-0677">Repeat</keyword>
<dbReference type="SMART" id="SM00441">
    <property type="entry name" value="FF"/>
    <property type="match status" value="1"/>
</dbReference>
<comment type="caution">
    <text evidence="10">The sequence shown here is derived from an EMBL/GenBank/DDBJ whole genome shotgun (WGS) entry which is preliminary data.</text>
</comment>
<protein>
    <submittedName>
        <fullName evidence="10">Pre-mRNA-processing factor 40-like protein A</fullName>
    </submittedName>
</protein>